<proteinExistence type="predicted"/>
<feature type="transmembrane region" description="Helical" evidence="2">
    <location>
        <begin position="45"/>
        <end position="65"/>
    </location>
</feature>
<name>A0A081BT74_9BACT</name>
<keyword evidence="2" id="KW-1133">Transmembrane helix</keyword>
<accession>A0A081BT74</accession>
<evidence type="ECO:0000313" key="3">
    <source>
        <dbReference type="EMBL" id="GAK54605.1"/>
    </source>
</evidence>
<feature type="compositionally biased region" description="Basic and acidic residues" evidence="1">
    <location>
        <begin position="363"/>
        <end position="384"/>
    </location>
</feature>
<keyword evidence="4" id="KW-1185">Reference proteome</keyword>
<organism evidence="3">
    <name type="scientific">Candidatus Moduliflexus flocculans</name>
    <dbReference type="NCBI Taxonomy" id="1499966"/>
    <lineage>
        <taxon>Bacteria</taxon>
        <taxon>Candidatus Moduliflexota</taxon>
        <taxon>Candidatus Moduliflexia</taxon>
        <taxon>Candidatus Moduliflexales</taxon>
        <taxon>Candidatus Moduliflexaceae</taxon>
    </lineage>
</organism>
<feature type="transmembrane region" description="Helical" evidence="2">
    <location>
        <begin position="12"/>
        <end position="39"/>
    </location>
</feature>
<reference evidence="3" key="1">
    <citation type="journal article" date="2015" name="PeerJ">
        <title>First genomic representation of candidate bacterial phylum KSB3 points to enhanced environmental sensing as a trigger of wastewater bulking.</title>
        <authorList>
            <person name="Sekiguchi Y."/>
            <person name="Ohashi A."/>
            <person name="Parks D.H."/>
            <person name="Yamauchi T."/>
            <person name="Tyson G.W."/>
            <person name="Hugenholtz P."/>
        </authorList>
    </citation>
    <scope>NUCLEOTIDE SEQUENCE [LARGE SCALE GENOMIC DNA]</scope>
</reference>
<feature type="transmembrane region" description="Helical" evidence="2">
    <location>
        <begin position="77"/>
        <end position="97"/>
    </location>
</feature>
<evidence type="ECO:0000256" key="1">
    <source>
        <dbReference type="SAM" id="MobiDB-lite"/>
    </source>
</evidence>
<dbReference type="AlphaFoldDB" id="A0A081BT74"/>
<feature type="region of interest" description="Disordered" evidence="1">
    <location>
        <begin position="164"/>
        <end position="214"/>
    </location>
</feature>
<gene>
    <name evidence="3" type="ORF">U14_05892</name>
</gene>
<feature type="compositionally biased region" description="Pro residues" evidence="1">
    <location>
        <begin position="540"/>
        <end position="550"/>
    </location>
</feature>
<feature type="compositionally biased region" description="Low complexity" evidence="1">
    <location>
        <begin position="203"/>
        <end position="214"/>
    </location>
</feature>
<feature type="region of interest" description="Disordered" evidence="1">
    <location>
        <begin position="512"/>
        <end position="555"/>
    </location>
</feature>
<keyword evidence="2" id="KW-0812">Transmembrane</keyword>
<dbReference type="EMBL" id="DF820462">
    <property type="protein sequence ID" value="GAK54605.1"/>
    <property type="molecule type" value="Genomic_DNA"/>
</dbReference>
<sequence length="640" mass="70172">MSRQQHQSFGTCGVFSFISMLFFGSLFGGIGVVIAHFLTKHLSDYYLILIPAIVLGILFGLGLNLGAKIGRCSKFSALTFIFILLFSLLAYGKLLFFNNYHDTYAKNVTLGEEALFLTVDSWNMLDAIPFVTDYIAPLTDQQARDAVANIPVLSSLVAPAAETPITPPASEQAAPSAETPAEQPTPAEGAQTQTPPSAETTLSPDVAASAASSPPREHIGRQLLTFIMNFPQYALAENPVVIGTMFHIAILAPVRQYLEFPGFTKWDAEAANGRLLFDERAVKPWMAWSVEWLFVWLIAVLMTRSGTKKAYDSYQKRLAKKNAGKPQGLQIKASMPAKTEEEPQETEKKKKPGFSLFGKKKAKTAEEPTAREEQSPAGDADAKKAEKKKKGGFFGFGKKKTEESEQNEDAAEQSGAAGKDELTLPNEEPSSQEQLYAIILHQFNPQRQDDLVRLLQQVGQVSEESAKKLLKTPSLVKRDVNTQQANIAIQKFQQVQAQVKLVTMEQLAQLQNKQRQAAPQPSQPTPPPLPAEKSAKAPALQPPKPAPAPVAPSASQPGEKYALILRKFDQAQRKQVVELLSSLSGTPVAQLQQSLKTPALVLRDASRDEVMMISQQFQKIQAETKMLTMAELQKLTNKSG</sequence>
<feature type="compositionally biased region" description="Polar residues" evidence="1">
    <location>
        <begin position="190"/>
        <end position="202"/>
    </location>
</feature>
<protein>
    <submittedName>
        <fullName evidence="3">Uncharacterized protein</fullName>
    </submittedName>
</protein>
<feature type="compositionally biased region" description="Low complexity" evidence="1">
    <location>
        <begin position="164"/>
        <end position="188"/>
    </location>
</feature>
<dbReference type="HOGENOM" id="CLU_479559_0_0_0"/>
<keyword evidence="2" id="KW-0472">Membrane</keyword>
<feature type="compositionally biased region" description="Pro residues" evidence="1">
    <location>
        <begin position="521"/>
        <end position="530"/>
    </location>
</feature>
<evidence type="ECO:0000256" key="2">
    <source>
        <dbReference type="SAM" id="Phobius"/>
    </source>
</evidence>
<evidence type="ECO:0000313" key="4">
    <source>
        <dbReference type="Proteomes" id="UP000030700"/>
    </source>
</evidence>
<feature type="compositionally biased region" description="Basic and acidic residues" evidence="1">
    <location>
        <begin position="338"/>
        <end position="348"/>
    </location>
</feature>
<dbReference type="STRING" id="1499966.U14_05892"/>
<dbReference type="Proteomes" id="UP000030700">
    <property type="component" value="Unassembled WGS sequence"/>
</dbReference>
<feature type="region of interest" description="Disordered" evidence="1">
    <location>
        <begin position="322"/>
        <end position="430"/>
    </location>
</feature>